<reference evidence="2 3" key="1">
    <citation type="submission" date="2018-02" db="EMBL/GenBank/DDBJ databases">
        <title>Genome sequence of the basidiomycete white-rot fungus Phlebia centrifuga.</title>
        <authorList>
            <person name="Granchi Z."/>
            <person name="Peng M."/>
            <person name="de Vries R.P."/>
            <person name="Hilden K."/>
            <person name="Makela M.R."/>
            <person name="Grigoriev I."/>
            <person name="Riley R."/>
        </authorList>
    </citation>
    <scope>NUCLEOTIDE SEQUENCE [LARGE SCALE GENOMIC DNA]</scope>
    <source>
        <strain evidence="2 3">FBCC195</strain>
    </source>
</reference>
<accession>A0A2R6NL54</accession>
<dbReference type="Gene3D" id="2.40.128.680">
    <property type="match status" value="1"/>
</dbReference>
<dbReference type="GO" id="GO:0006401">
    <property type="term" value="P:RNA catabolic process"/>
    <property type="evidence" value="ECO:0007669"/>
    <property type="project" value="InterPro"/>
</dbReference>
<dbReference type="GO" id="GO:0032299">
    <property type="term" value="C:ribonuclease H2 complex"/>
    <property type="evidence" value="ECO:0007669"/>
    <property type="project" value="InterPro"/>
</dbReference>
<dbReference type="CDD" id="cd09271">
    <property type="entry name" value="RNase_H2-C"/>
    <property type="match status" value="1"/>
</dbReference>
<proteinExistence type="predicted"/>
<feature type="region of interest" description="Disordered" evidence="1">
    <location>
        <begin position="46"/>
        <end position="100"/>
    </location>
</feature>
<dbReference type="Proteomes" id="UP000186601">
    <property type="component" value="Unassembled WGS sequence"/>
</dbReference>
<organism evidence="2 3">
    <name type="scientific">Hermanssonia centrifuga</name>
    <dbReference type="NCBI Taxonomy" id="98765"/>
    <lineage>
        <taxon>Eukaryota</taxon>
        <taxon>Fungi</taxon>
        <taxon>Dikarya</taxon>
        <taxon>Basidiomycota</taxon>
        <taxon>Agaricomycotina</taxon>
        <taxon>Agaricomycetes</taxon>
        <taxon>Polyporales</taxon>
        <taxon>Meruliaceae</taxon>
        <taxon>Hermanssonia</taxon>
    </lineage>
</organism>
<protein>
    <submittedName>
        <fullName evidence="2">Uncharacterized protein</fullName>
    </submittedName>
</protein>
<dbReference type="PANTHER" id="PTHR47204:SF1">
    <property type="entry name" value="RIBONUCLEASE H2 SUBUNIT C"/>
    <property type="match status" value="1"/>
</dbReference>
<keyword evidence="3" id="KW-1185">Reference proteome</keyword>
<sequence length="291" mass="31444">MSSQVPILEISPPKSTIPTCSPNLMPFHISYSGPAPISTYFRVKQTAPPAVSGTPSSEEAPVQARPPSPTSTSMSISDSQTTLVASSSSAGSSMPSMIDISTATQPDDVEMDDADVSESVSGSKHLTAAFRGRTVRGLRVPLPEGYTGLVLSAPEDKKKGVASETKPSAKKAPASKRGTRRATRSAETVDEEDTEHDSEIPPEAAEPSEPVRSLKPTSIFSDFVIWNADIPVDEGRDEYLRSLTEWTRLAAEKLPSVSTILWIELEHRYYEVCKKHRFVMGNIGVCRPSLI</sequence>
<evidence type="ECO:0000313" key="3">
    <source>
        <dbReference type="Proteomes" id="UP000186601"/>
    </source>
</evidence>
<dbReference type="Pfam" id="PF08615">
    <property type="entry name" value="RNase_H2_suC"/>
    <property type="match status" value="1"/>
</dbReference>
<dbReference type="InterPro" id="IPR013924">
    <property type="entry name" value="RNase_H2_suC"/>
</dbReference>
<name>A0A2R6NL54_9APHY</name>
<dbReference type="OrthoDB" id="6222486at2759"/>
<dbReference type="AlphaFoldDB" id="A0A2R6NL54"/>
<feature type="compositionally biased region" description="Low complexity" evidence="1">
    <location>
        <begin position="201"/>
        <end position="210"/>
    </location>
</feature>
<feature type="compositionally biased region" description="Basic residues" evidence="1">
    <location>
        <begin position="173"/>
        <end position="183"/>
    </location>
</feature>
<evidence type="ECO:0000313" key="2">
    <source>
        <dbReference type="EMBL" id="PSR73083.1"/>
    </source>
</evidence>
<dbReference type="EMBL" id="MLYV02001111">
    <property type="protein sequence ID" value="PSR73083.1"/>
    <property type="molecule type" value="Genomic_DNA"/>
</dbReference>
<dbReference type="STRING" id="98765.A0A2R6NL54"/>
<dbReference type="PANTHER" id="PTHR47204">
    <property type="entry name" value="OS02G0168900 PROTEIN"/>
    <property type="match status" value="1"/>
</dbReference>
<feature type="compositionally biased region" description="Low complexity" evidence="1">
    <location>
        <begin position="70"/>
        <end position="97"/>
    </location>
</feature>
<evidence type="ECO:0000256" key="1">
    <source>
        <dbReference type="SAM" id="MobiDB-lite"/>
    </source>
</evidence>
<comment type="caution">
    <text evidence="2">The sequence shown here is derived from an EMBL/GenBank/DDBJ whole genome shotgun (WGS) entry which is preliminary data.</text>
</comment>
<gene>
    <name evidence="2" type="ORF">PHLCEN_2v11053</name>
</gene>
<feature type="region of interest" description="Disordered" evidence="1">
    <location>
        <begin position="156"/>
        <end position="213"/>
    </location>
</feature>